<name>A0A367L7Q4_9HYPO</name>
<reference evidence="1 2" key="1">
    <citation type="journal article" date="2015" name="BMC Genomics">
        <title>Insights from the genome of Ophiocordyceps polyrhachis-furcata to pathogenicity and host specificity in insect fungi.</title>
        <authorList>
            <person name="Wichadakul D."/>
            <person name="Kobmoo N."/>
            <person name="Ingsriswang S."/>
            <person name="Tangphatsornruang S."/>
            <person name="Chantasingh D."/>
            <person name="Luangsa-ard J.J."/>
            <person name="Eurwilaichitr L."/>
        </authorList>
    </citation>
    <scope>NUCLEOTIDE SEQUENCE [LARGE SCALE GENOMIC DNA]</scope>
    <source>
        <strain evidence="1 2">BCC 54312</strain>
    </source>
</reference>
<evidence type="ECO:0000313" key="2">
    <source>
        <dbReference type="Proteomes" id="UP000253664"/>
    </source>
</evidence>
<accession>A0A367L7Q4</accession>
<dbReference type="EMBL" id="LKCN02000012">
    <property type="protein sequence ID" value="RCI10457.1"/>
    <property type="molecule type" value="Genomic_DNA"/>
</dbReference>
<protein>
    <submittedName>
        <fullName evidence="1">Uncharacterized protein</fullName>
    </submittedName>
</protein>
<evidence type="ECO:0000313" key="1">
    <source>
        <dbReference type="EMBL" id="RCI10457.1"/>
    </source>
</evidence>
<comment type="caution">
    <text evidence="1">The sequence shown here is derived from an EMBL/GenBank/DDBJ whole genome shotgun (WGS) entry which is preliminary data.</text>
</comment>
<feature type="non-terminal residue" evidence="1">
    <location>
        <position position="242"/>
    </location>
</feature>
<dbReference type="AlphaFoldDB" id="A0A367L7Q4"/>
<keyword evidence="2" id="KW-1185">Reference proteome</keyword>
<dbReference type="Proteomes" id="UP000253664">
    <property type="component" value="Unassembled WGS sequence"/>
</dbReference>
<gene>
    <name evidence="1" type="ORF">L249_4479</name>
</gene>
<organism evidence="1 2">
    <name type="scientific">Ophiocordyceps polyrhachis-furcata BCC 54312</name>
    <dbReference type="NCBI Taxonomy" id="1330021"/>
    <lineage>
        <taxon>Eukaryota</taxon>
        <taxon>Fungi</taxon>
        <taxon>Dikarya</taxon>
        <taxon>Ascomycota</taxon>
        <taxon>Pezizomycotina</taxon>
        <taxon>Sordariomycetes</taxon>
        <taxon>Hypocreomycetidae</taxon>
        <taxon>Hypocreales</taxon>
        <taxon>Ophiocordycipitaceae</taxon>
        <taxon>Ophiocordyceps</taxon>
    </lineage>
</organism>
<proteinExistence type="predicted"/>
<feature type="non-terminal residue" evidence="1">
    <location>
        <position position="1"/>
    </location>
</feature>
<sequence length="242" mass="28208">LPSFSSLPLLSTAGPTTYSDDRNRVRNRVRIRIRISSRIRVQAGNSSYDSRYNNSRYNNRNNSSIRTYLRPYRTYAPYSRYLYIRRFLLLFLFWWGYSGHSARIDSLQRSSQRSARCTYSGHSTRLISAQGSRHIDRRAVLIAVIALDQSSQRNRHSDRRAVPIAVIAPDLDGRTKFIISFNFITSSIQLPLLPSILLQSSQNHHHPSDPGYQQTFNQLFTAFLFLHRPTKYLIRFHFSDAF</sequence>